<dbReference type="SUPFAM" id="SSF53850">
    <property type="entry name" value="Periplasmic binding protein-like II"/>
    <property type="match status" value="1"/>
</dbReference>
<proteinExistence type="inferred from homology"/>
<reference evidence="3" key="2">
    <citation type="submission" date="2015-02" db="EMBL/GenBank/DDBJ databases">
        <title>Complete Genome Sequence of Pelosinus fermentans JBW45.</title>
        <authorList>
            <person name="De Leon K.B."/>
            <person name="Utturkar S.M."/>
            <person name="Camilleri L.B."/>
            <person name="Arkin A.P."/>
            <person name="Fields M.W."/>
            <person name="Brown S.D."/>
            <person name="Wall J.D."/>
        </authorList>
    </citation>
    <scope>NUCLEOTIDE SEQUENCE [LARGE SCALE GENOMIC DNA]</scope>
    <source>
        <strain evidence="3">JBW45</strain>
    </source>
</reference>
<reference evidence="2 3" key="1">
    <citation type="journal article" date="2015" name="Genome Announc.">
        <title>Complete Genome Sequence of Pelosinus fermentans JBW45, a Member of a Remarkably Competitive Group of Negativicutes in the Firmicutes Phylum.</title>
        <authorList>
            <person name="De Leon K.B."/>
            <person name="Utturkar S.M."/>
            <person name="Camilleri L.B."/>
            <person name="Elias D.A."/>
            <person name="Arkin A.P."/>
            <person name="Fields M.W."/>
            <person name="Brown S.D."/>
            <person name="Wall J.D."/>
        </authorList>
    </citation>
    <scope>NUCLEOTIDE SEQUENCE [LARGE SCALE GENOMIC DNA]</scope>
    <source>
        <strain evidence="2 3">JBW45</strain>
    </source>
</reference>
<dbReference type="STRING" id="1192197.JBW_03568"/>
<dbReference type="Gene3D" id="3.40.190.150">
    <property type="entry name" value="Bordetella uptake gene, domain 1"/>
    <property type="match status" value="1"/>
</dbReference>
<dbReference type="PROSITE" id="PS51257">
    <property type="entry name" value="PROKAR_LIPOPROTEIN"/>
    <property type="match status" value="1"/>
</dbReference>
<dbReference type="KEGG" id="pft:JBW_03568"/>
<dbReference type="EMBL" id="CP010978">
    <property type="protein sequence ID" value="AJQ28907.1"/>
    <property type="molecule type" value="Genomic_DNA"/>
</dbReference>
<protein>
    <submittedName>
        <fullName evidence="2">Uncharacterized protein</fullName>
    </submittedName>
</protein>
<dbReference type="Proteomes" id="UP000005361">
    <property type="component" value="Chromosome"/>
</dbReference>
<evidence type="ECO:0000256" key="1">
    <source>
        <dbReference type="ARBA" id="ARBA00006987"/>
    </source>
</evidence>
<dbReference type="HOGENOM" id="CLU_045683_1_2_9"/>
<dbReference type="InterPro" id="IPR042100">
    <property type="entry name" value="Bug_dom1"/>
</dbReference>
<comment type="similarity">
    <text evidence="1">Belongs to the UPF0065 (bug) family.</text>
</comment>
<evidence type="ECO:0000313" key="2">
    <source>
        <dbReference type="EMBL" id="AJQ28907.1"/>
    </source>
</evidence>
<dbReference type="Gene3D" id="3.40.190.10">
    <property type="entry name" value="Periplasmic binding protein-like II"/>
    <property type="match status" value="1"/>
</dbReference>
<dbReference type="PIRSF" id="PIRSF017082">
    <property type="entry name" value="YflP"/>
    <property type="match status" value="1"/>
</dbReference>
<evidence type="ECO:0000313" key="3">
    <source>
        <dbReference type="Proteomes" id="UP000005361"/>
    </source>
</evidence>
<gene>
    <name evidence="2" type="ORF">JBW_03568</name>
</gene>
<dbReference type="Pfam" id="PF03401">
    <property type="entry name" value="TctC"/>
    <property type="match status" value="1"/>
</dbReference>
<dbReference type="InterPro" id="IPR005064">
    <property type="entry name" value="BUG"/>
</dbReference>
<sequence length="338" mass="36426" precursor="true">MPIRSFILFVSCLLSILLLGGCTSMENKVVPATTKYPDKPITLIVPFGVGGGIDLVARTVEKSASTHLGQPLVVVNKPGGTGTIGWNEVAGAPPDGYTLAMTGIEIILQPLYGPTKYHYPSALDPIAQITELSLIMAVQSDQPWNSLEDLINYAKKHPGEVKFGHPGIGGINHVLGETFAKAANIQLEQVPFQSGAEAMSNLLGGHIQVVFLNPAAVKEQLKSGKVKALALGGEKRLTDPVFANIPTFREQGLDVVCNSWNGIAAPKGLPDDVKKKLSQGIKKVIDDPEFQKNMENLGLQITYLGPEESEEKWLTDSQKLTKTVQETGIAEKIKEQKK</sequence>
<dbReference type="PANTHER" id="PTHR42928:SF5">
    <property type="entry name" value="BLR1237 PROTEIN"/>
    <property type="match status" value="1"/>
</dbReference>
<dbReference type="CDD" id="cd07012">
    <property type="entry name" value="PBP2_Bug_TTT"/>
    <property type="match status" value="1"/>
</dbReference>
<dbReference type="AlphaFoldDB" id="I8TP47"/>
<organism evidence="2 3">
    <name type="scientific">Pelosinus fermentans JBW45</name>
    <dbReference type="NCBI Taxonomy" id="1192197"/>
    <lineage>
        <taxon>Bacteria</taxon>
        <taxon>Bacillati</taxon>
        <taxon>Bacillota</taxon>
        <taxon>Negativicutes</taxon>
        <taxon>Selenomonadales</taxon>
        <taxon>Sporomusaceae</taxon>
        <taxon>Pelosinus</taxon>
    </lineage>
</organism>
<name>I8TP47_9FIRM</name>
<accession>I8TP47</accession>
<dbReference type="PANTHER" id="PTHR42928">
    <property type="entry name" value="TRICARBOXYLATE-BINDING PROTEIN"/>
    <property type="match status" value="1"/>
</dbReference>